<dbReference type="RefSeq" id="WP_344601505.1">
    <property type="nucleotide sequence ID" value="NZ_BAAAHE010000007.1"/>
</dbReference>
<comment type="caution">
    <text evidence="2">The sequence shown here is derived from an EMBL/GenBank/DDBJ whole genome shotgun (WGS) entry which is preliminary data.</text>
</comment>
<feature type="chain" id="PRO_5047043393" description="Lipoprotein" evidence="1">
    <location>
        <begin position="25"/>
        <end position="223"/>
    </location>
</feature>
<organism evidence="2 3">
    <name type="scientific">Sporichthya brevicatena</name>
    <dbReference type="NCBI Taxonomy" id="171442"/>
    <lineage>
        <taxon>Bacteria</taxon>
        <taxon>Bacillati</taxon>
        <taxon>Actinomycetota</taxon>
        <taxon>Actinomycetes</taxon>
        <taxon>Sporichthyales</taxon>
        <taxon>Sporichthyaceae</taxon>
        <taxon>Sporichthya</taxon>
    </lineage>
</organism>
<sequence>MRTHVLTRSATALAIAGTLVLGLAACGEDDKAEPTAATAATAGEPVAALTNLTGKMTEVVVDPGFLEGLTSLKLTPGVVGTAKLKDGTLSFPITGGSATYYTPGSRTPYVESAIAHDGSGISLTDGKTKVELTNFLVDAGTSMLTGDVSANGKSVVKGAPLFFLDGRTLEPLQVNEAKNQAVLYGTTVSLTAAAADLLNATYKTDALTEFFKVGIARITLKLA</sequence>
<feature type="signal peptide" evidence="1">
    <location>
        <begin position="1"/>
        <end position="24"/>
    </location>
</feature>
<name>A0ABP3RHI2_9ACTN</name>
<dbReference type="Proteomes" id="UP001500957">
    <property type="component" value="Unassembled WGS sequence"/>
</dbReference>
<protein>
    <recommendedName>
        <fullName evidence="4">Lipoprotein</fullName>
    </recommendedName>
</protein>
<keyword evidence="3" id="KW-1185">Reference proteome</keyword>
<evidence type="ECO:0008006" key="4">
    <source>
        <dbReference type="Google" id="ProtNLM"/>
    </source>
</evidence>
<evidence type="ECO:0000313" key="3">
    <source>
        <dbReference type="Proteomes" id="UP001500957"/>
    </source>
</evidence>
<reference evidence="3" key="1">
    <citation type="journal article" date="2019" name="Int. J. Syst. Evol. Microbiol.">
        <title>The Global Catalogue of Microorganisms (GCM) 10K type strain sequencing project: providing services to taxonomists for standard genome sequencing and annotation.</title>
        <authorList>
            <consortium name="The Broad Institute Genomics Platform"/>
            <consortium name="The Broad Institute Genome Sequencing Center for Infectious Disease"/>
            <person name="Wu L."/>
            <person name="Ma J."/>
        </authorList>
    </citation>
    <scope>NUCLEOTIDE SEQUENCE [LARGE SCALE GENOMIC DNA]</scope>
    <source>
        <strain evidence="3">JCM 10671</strain>
    </source>
</reference>
<proteinExistence type="predicted"/>
<dbReference type="PROSITE" id="PS51257">
    <property type="entry name" value="PROKAR_LIPOPROTEIN"/>
    <property type="match status" value="1"/>
</dbReference>
<evidence type="ECO:0000256" key="1">
    <source>
        <dbReference type="SAM" id="SignalP"/>
    </source>
</evidence>
<evidence type="ECO:0000313" key="2">
    <source>
        <dbReference type="EMBL" id="GAA0607097.1"/>
    </source>
</evidence>
<dbReference type="EMBL" id="BAAAHE010000007">
    <property type="protein sequence ID" value="GAA0607097.1"/>
    <property type="molecule type" value="Genomic_DNA"/>
</dbReference>
<keyword evidence="1" id="KW-0732">Signal</keyword>
<accession>A0ABP3RHI2</accession>
<gene>
    <name evidence="2" type="ORF">GCM10009547_06280</name>
</gene>